<feature type="transmembrane region" description="Helical" evidence="1">
    <location>
        <begin position="120"/>
        <end position="140"/>
    </location>
</feature>
<proteinExistence type="predicted"/>
<accession>A0A1G1WB15</accession>
<name>A0A1G1WB15_9BACT</name>
<dbReference type="AlphaFoldDB" id="A0A1G1WB15"/>
<feature type="domain" description="EamA" evidence="2">
    <location>
        <begin position="3"/>
        <end position="136"/>
    </location>
</feature>
<dbReference type="InterPro" id="IPR037185">
    <property type="entry name" value="EmrE-like"/>
</dbReference>
<feature type="transmembrane region" description="Helical" evidence="1">
    <location>
        <begin position="270"/>
        <end position="287"/>
    </location>
</feature>
<feature type="transmembrane region" description="Helical" evidence="1">
    <location>
        <begin position="59"/>
        <end position="83"/>
    </location>
</feature>
<keyword evidence="1" id="KW-0472">Membrane</keyword>
<evidence type="ECO:0000259" key="2">
    <source>
        <dbReference type="Pfam" id="PF00892"/>
    </source>
</evidence>
<comment type="caution">
    <text evidence="3">The sequence shown here is derived from an EMBL/GenBank/DDBJ whole genome shotgun (WGS) entry which is preliminary data.</text>
</comment>
<feature type="transmembrane region" description="Helical" evidence="1">
    <location>
        <begin position="211"/>
        <end position="232"/>
    </location>
</feature>
<feature type="transmembrane region" description="Helical" evidence="1">
    <location>
        <begin position="152"/>
        <end position="169"/>
    </location>
</feature>
<gene>
    <name evidence="3" type="ORF">A2172_02740</name>
</gene>
<protein>
    <recommendedName>
        <fullName evidence="2">EamA domain-containing protein</fullName>
    </recommendedName>
</protein>
<dbReference type="Proteomes" id="UP000176631">
    <property type="component" value="Unassembled WGS sequence"/>
</dbReference>
<reference evidence="3 4" key="1">
    <citation type="journal article" date="2016" name="Nat. Commun.">
        <title>Thousands of microbial genomes shed light on interconnected biogeochemical processes in an aquifer system.</title>
        <authorList>
            <person name="Anantharaman K."/>
            <person name="Brown C.T."/>
            <person name="Hug L.A."/>
            <person name="Sharon I."/>
            <person name="Castelle C.J."/>
            <person name="Probst A.J."/>
            <person name="Thomas B.C."/>
            <person name="Singh A."/>
            <person name="Wilkins M.J."/>
            <person name="Karaoz U."/>
            <person name="Brodie E.L."/>
            <person name="Williams K.H."/>
            <person name="Hubbard S.S."/>
            <person name="Banfield J.F."/>
        </authorList>
    </citation>
    <scope>NUCLEOTIDE SEQUENCE [LARGE SCALE GENOMIC DNA]</scope>
</reference>
<organism evidence="3 4">
    <name type="scientific">Candidatus Woykebacteria bacterium RBG_13_40_15</name>
    <dbReference type="NCBI Taxonomy" id="1802593"/>
    <lineage>
        <taxon>Bacteria</taxon>
        <taxon>Candidatus Woykeibacteriota</taxon>
    </lineage>
</organism>
<keyword evidence="1" id="KW-1133">Transmembrane helix</keyword>
<dbReference type="SUPFAM" id="SSF103481">
    <property type="entry name" value="Multidrug resistance efflux transporter EmrE"/>
    <property type="match status" value="2"/>
</dbReference>
<dbReference type="PANTHER" id="PTHR22911">
    <property type="entry name" value="ACYL-MALONYL CONDENSING ENZYME-RELATED"/>
    <property type="match status" value="1"/>
</dbReference>
<sequence>MEAIFFAIIAYLTWGSGVFAETIVARKLSSYSLLFWSFLLSFLVTSLYIPFAIHDLANLTVGLFTFNLLLALMSILLGTLFYYEALKIETRALVGTIASSFPFVTVVLSILFLGERVTSQQLIAIIIVLGGLFLSIFDIGEVRNKNFKSRKGLFFAVMAMVMWGSWFAFIKYPVDQIGWFWPNYIAFLTFPLIFILLKLRGQKLEKVTQNNALAPFLISTILVRIAEFSYNLGISKGLVAIVAPIAGANPTLFVVLAFLFLKDPIKKQQLIGIFVTLFGIILLSIFAV</sequence>
<evidence type="ECO:0000313" key="4">
    <source>
        <dbReference type="Proteomes" id="UP000176631"/>
    </source>
</evidence>
<feature type="transmembrane region" description="Helical" evidence="1">
    <location>
        <begin position="92"/>
        <end position="114"/>
    </location>
</feature>
<dbReference type="Gene3D" id="1.10.3730.20">
    <property type="match status" value="1"/>
</dbReference>
<feature type="transmembrane region" description="Helical" evidence="1">
    <location>
        <begin position="238"/>
        <end position="261"/>
    </location>
</feature>
<evidence type="ECO:0000256" key="1">
    <source>
        <dbReference type="SAM" id="Phobius"/>
    </source>
</evidence>
<evidence type="ECO:0000313" key="3">
    <source>
        <dbReference type="EMBL" id="OGY24507.1"/>
    </source>
</evidence>
<feature type="transmembrane region" description="Helical" evidence="1">
    <location>
        <begin position="31"/>
        <end position="53"/>
    </location>
</feature>
<feature type="domain" description="EamA" evidence="2">
    <location>
        <begin position="151"/>
        <end position="284"/>
    </location>
</feature>
<keyword evidence="1" id="KW-0812">Transmembrane</keyword>
<feature type="transmembrane region" description="Helical" evidence="1">
    <location>
        <begin position="6"/>
        <end position="24"/>
    </location>
</feature>
<dbReference type="GO" id="GO:0016020">
    <property type="term" value="C:membrane"/>
    <property type="evidence" value="ECO:0007669"/>
    <property type="project" value="InterPro"/>
</dbReference>
<dbReference type="InterPro" id="IPR000620">
    <property type="entry name" value="EamA_dom"/>
</dbReference>
<feature type="transmembrane region" description="Helical" evidence="1">
    <location>
        <begin position="181"/>
        <end position="199"/>
    </location>
</feature>
<dbReference type="Pfam" id="PF00892">
    <property type="entry name" value="EamA"/>
    <property type="match status" value="2"/>
</dbReference>
<dbReference type="EMBL" id="MHCP01000007">
    <property type="protein sequence ID" value="OGY24507.1"/>
    <property type="molecule type" value="Genomic_DNA"/>
</dbReference>